<dbReference type="GO" id="GO:0006007">
    <property type="term" value="P:glucose catabolic process"/>
    <property type="evidence" value="ECO:0007669"/>
    <property type="project" value="InterPro"/>
</dbReference>
<dbReference type="GO" id="GO:0005829">
    <property type="term" value="C:cytosol"/>
    <property type="evidence" value="ECO:0007669"/>
    <property type="project" value="TreeGrafter"/>
</dbReference>
<evidence type="ECO:0000256" key="10">
    <source>
        <dbReference type="NCBIfam" id="TIGR01307"/>
    </source>
</evidence>
<feature type="binding site" evidence="9 12">
    <location>
        <begin position="258"/>
        <end position="261"/>
    </location>
    <ligand>
        <name>substrate</name>
    </ligand>
</feature>
<evidence type="ECO:0000256" key="11">
    <source>
        <dbReference type="PIRSR" id="PIRSR001492-1"/>
    </source>
</evidence>
<feature type="binding site" evidence="9 13">
    <location>
        <position position="401"/>
    </location>
    <ligand>
        <name>Mn(2+)</name>
        <dbReference type="ChEBI" id="CHEBI:29035"/>
        <label>1</label>
    </ligand>
</feature>
<keyword evidence="17" id="KW-1185">Reference proteome</keyword>
<feature type="binding site" evidence="9 12">
    <location>
        <position position="187"/>
    </location>
    <ligand>
        <name>substrate</name>
    </ligand>
</feature>
<feature type="binding site" evidence="9 13">
    <location>
        <position position="461"/>
    </location>
    <ligand>
        <name>Mn(2+)</name>
        <dbReference type="ChEBI" id="CHEBI:29035"/>
        <label>1</label>
    </ligand>
</feature>
<dbReference type="UniPathway" id="UPA00109">
    <property type="reaction ID" value="UER00186"/>
</dbReference>
<dbReference type="EC" id="5.4.2.12" evidence="9 10"/>
<feature type="binding site" evidence="9 13">
    <location>
        <position position="442"/>
    </location>
    <ligand>
        <name>Mn(2+)</name>
        <dbReference type="ChEBI" id="CHEBI:29035"/>
        <label>2</label>
    </ligand>
</feature>
<dbReference type="GO" id="GO:0004619">
    <property type="term" value="F:phosphoglycerate mutase activity"/>
    <property type="evidence" value="ECO:0007669"/>
    <property type="project" value="UniProtKB-UniRule"/>
</dbReference>
<dbReference type="SUPFAM" id="SSF64158">
    <property type="entry name" value="2,3-Bisphosphoglycerate-independent phosphoglycerate mutase, substrate-binding domain"/>
    <property type="match status" value="1"/>
</dbReference>
<dbReference type="NCBIfam" id="TIGR01307">
    <property type="entry name" value="pgm_bpd_ind"/>
    <property type="match status" value="1"/>
</dbReference>
<evidence type="ECO:0000313" key="16">
    <source>
        <dbReference type="EMBL" id="SHN65274.1"/>
    </source>
</evidence>
<comment type="function">
    <text evidence="2 9">Catalyzes the interconversion of 2-phosphoglycerate and 3-phosphoglycerate.</text>
</comment>
<evidence type="ECO:0000256" key="4">
    <source>
        <dbReference type="ARBA" id="ARBA00008819"/>
    </source>
</evidence>
<dbReference type="InterPro" id="IPR011258">
    <property type="entry name" value="BPG-indep_PGM_N"/>
</dbReference>
<evidence type="ECO:0000256" key="3">
    <source>
        <dbReference type="ARBA" id="ARBA00004798"/>
    </source>
</evidence>
<dbReference type="CDD" id="cd16010">
    <property type="entry name" value="iPGM"/>
    <property type="match status" value="1"/>
</dbReference>
<feature type="binding site" evidence="9 12">
    <location>
        <begin position="155"/>
        <end position="156"/>
    </location>
    <ligand>
        <name>substrate</name>
    </ligand>
</feature>
<gene>
    <name evidence="9" type="primary">gpmI</name>
    <name evidence="16" type="ORF">SAMN05216200_10491</name>
</gene>
<feature type="active site" description="Phosphoserine intermediate" evidence="9 11">
    <location>
        <position position="65"/>
    </location>
</feature>
<dbReference type="Proteomes" id="UP000184066">
    <property type="component" value="Unassembled WGS sequence"/>
</dbReference>
<dbReference type="STRING" id="1189325.SAMN04488119_10491"/>
<dbReference type="SUPFAM" id="SSF53649">
    <property type="entry name" value="Alkaline phosphatase-like"/>
    <property type="match status" value="1"/>
</dbReference>
<evidence type="ECO:0000256" key="9">
    <source>
        <dbReference type="HAMAP-Rule" id="MF_01038"/>
    </source>
</evidence>
<dbReference type="EMBL" id="FRDL01000004">
    <property type="protein sequence ID" value="SHN65274.1"/>
    <property type="molecule type" value="Genomic_DNA"/>
</dbReference>
<comment type="catalytic activity">
    <reaction evidence="1 9">
        <text>(2R)-2-phosphoglycerate = (2R)-3-phosphoglycerate</text>
        <dbReference type="Rhea" id="RHEA:15901"/>
        <dbReference type="ChEBI" id="CHEBI:58272"/>
        <dbReference type="ChEBI" id="CHEBI:58289"/>
        <dbReference type="EC" id="5.4.2.12"/>
    </reaction>
</comment>
<keyword evidence="8 9" id="KW-0413">Isomerase</keyword>
<evidence type="ECO:0000256" key="13">
    <source>
        <dbReference type="PIRSR" id="PIRSR001492-3"/>
    </source>
</evidence>
<evidence type="ECO:0000313" key="17">
    <source>
        <dbReference type="Proteomes" id="UP000184066"/>
    </source>
</evidence>
<dbReference type="PIRSF" id="PIRSF001492">
    <property type="entry name" value="IPGAM"/>
    <property type="match status" value="1"/>
</dbReference>
<comment type="pathway">
    <text evidence="3 9">Carbohydrate degradation; glycolysis; pyruvate from D-glyceraldehyde 3-phosphate: step 3/5.</text>
</comment>
<evidence type="ECO:0000256" key="1">
    <source>
        <dbReference type="ARBA" id="ARBA00000370"/>
    </source>
</evidence>
<evidence type="ECO:0000256" key="12">
    <source>
        <dbReference type="PIRSR" id="PIRSR001492-2"/>
    </source>
</evidence>
<dbReference type="HAMAP" id="MF_01038">
    <property type="entry name" value="GpmI"/>
    <property type="match status" value="1"/>
</dbReference>
<feature type="binding site" evidence="9 13">
    <location>
        <position position="15"/>
    </location>
    <ligand>
        <name>Mn(2+)</name>
        <dbReference type="ChEBI" id="CHEBI:29035"/>
        <label>2</label>
    </ligand>
</feature>
<comment type="subunit">
    <text evidence="9">Monomer.</text>
</comment>
<dbReference type="GO" id="GO:0030145">
    <property type="term" value="F:manganese ion binding"/>
    <property type="evidence" value="ECO:0007669"/>
    <property type="project" value="UniProtKB-UniRule"/>
</dbReference>
<organism evidence="16 17">
    <name type="scientific">Oceanicella actignis</name>
    <dbReference type="NCBI Taxonomy" id="1189325"/>
    <lineage>
        <taxon>Bacteria</taxon>
        <taxon>Pseudomonadati</taxon>
        <taxon>Pseudomonadota</taxon>
        <taxon>Alphaproteobacteria</taxon>
        <taxon>Rhodobacterales</taxon>
        <taxon>Paracoccaceae</taxon>
        <taxon>Oceanicella</taxon>
    </lineage>
</organism>
<dbReference type="OrthoDB" id="9800863at2"/>
<feature type="domain" description="Metalloenzyme" evidence="14">
    <location>
        <begin position="7"/>
        <end position="499"/>
    </location>
</feature>
<dbReference type="FunFam" id="3.40.1450.10:FF:000002">
    <property type="entry name" value="2,3-bisphosphoglycerate-independent phosphoglycerate mutase"/>
    <property type="match status" value="1"/>
</dbReference>
<dbReference type="Pfam" id="PF01676">
    <property type="entry name" value="Metalloenzyme"/>
    <property type="match status" value="1"/>
</dbReference>
<feature type="binding site" evidence="9 13">
    <location>
        <position position="65"/>
    </location>
    <ligand>
        <name>Mn(2+)</name>
        <dbReference type="ChEBI" id="CHEBI:29035"/>
        <label>2</label>
    </ligand>
</feature>
<evidence type="ECO:0000256" key="2">
    <source>
        <dbReference type="ARBA" id="ARBA00002315"/>
    </source>
</evidence>
<evidence type="ECO:0000256" key="8">
    <source>
        <dbReference type="ARBA" id="ARBA00023235"/>
    </source>
</evidence>
<dbReference type="InterPro" id="IPR005995">
    <property type="entry name" value="Pgm_bpd_ind"/>
</dbReference>
<feature type="binding site" evidence="9 13">
    <location>
        <position position="405"/>
    </location>
    <ligand>
        <name>Mn(2+)</name>
        <dbReference type="ChEBI" id="CHEBI:29035"/>
        <label>1</label>
    </ligand>
</feature>
<comment type="cofactor">
    <cofactor evidence="9">
        <name>Mn(2+)</name>
        <dbReference type="ChEBI" id="CHEBI:29035"/>
    </cofactor>
    <text evidence="9">Binds 2 manganese ions per subunit.</text>
</comment>
<dbReference type="Pfam" id="PF06415">
    <property type="entry name" value="iPGM_N"/>
    <property type="match status" value="1"/>
</dbReference>
<feature type="binding site" evidence="9 12">
    <location>
        <position position="126"/>
    </location>
    <ligand>
        <name>substrate</name>
    </ligand>
</feature>
<dbReference type="AlphaFoldDB" id="A0A1M7T3P9"/>
<protein>
    <recommendedName>
        <fullName evidence="9 10">2,3-bisphosphoglycerate-independent phosphoglycerate mutase</fullName>
        <shortName evidence="9">BPG-independent PGAM</shortName>
        <shortName evidence="9">Phosphoglyceromutase</shortName>
        <shortName evidence="9">iPGM</shortName>
        <ecNumber evidence="9 10">5.4.2.12</ecNumber>
    </recommendedName>
</protein>
<evidence type="ECO:0000256" key="6">
    <source>
        <dbReference type="ARBA" id="ARBA00023152"/>
    </source>
</evidence>
<sequence length="519" mass="55316">MTAAAPKPVVLCILDGWGLRKAREGNAVALADTPNFDRIWAECPHASLRACGSAVGLPEGQMGNSEVGHTNIGAGRIVWMDLPRIDRAIESGDFDRNPALQDLIARLRKTGGTAHVAGLASPGGVHAHQRHIAHAARVIAAAGVPVRVHAFLDGRDTPPQSAREQIAELARALQGAGDARIATLCGRFYAMDRDNRWERVEKAWRLMVRAEGERHDDPLAAIEAAYARGETDEFVSPAVIGDYAGMKDGDGLLFMNFRADRAREILSALGDPEFDAFDVSGRPRLAAMCGLVEYSERHNAFMTAMFPPEPIVNTLGEWAARHGKRQLRMAETEKYPHVTFFLNGGREEPFPGEDRFMAPSPKVRTYDLQPRMSADEVAGKLAEAIAAREHDLIVVNFANPDMVGHTGALEAAIAACEAVDQGLGRALAALEQAGGAMIVTADHGNCEMMIDPETGGPHTAHTLNPVPVALVGGPEGAALRDGGVLGDLAPTLLALMGLPQPAEMTGRSLLEPAPAAAEA</sequence>
<comment type="similarity">
    <text evidence="4 9">Belongs to the BPG-independent phosphoglycerate mutase family.</text>
</comment>
<dbReference type="Gene3D" id="3.40.1450.10">
    <property type="entry name" value="BPG-independent phosphoglycerate mutase, domain B"/>
    <property type="match status" value="1"/>
</dbReference>
<evidence type="ECO:0000259" key="14">
    <source>
        <dbReference type="Pfam" id="PF01676"/>
    </source>
</evidence>
<reference evidence="16 17" key="1">
    <citation type="submission" date="2016-12" db="EMBL/GenBank/DDBJ databases">
        <authorList>
            <person name="Song W.-J."/>
            <person name="Kurnit D.M."/>
        </authorList>
    </citation>
    <scope>NUCLEOTIDE SEQUENCE [LARGE SCALE GENOMIC DNA]</scope>
    <source>
        <strain evidence="16 17">CGMCC 1.10808</strain>
    </source>
</reference>
<evidence type="ECO:0000256" key="5">
    <source>
        <dbReference type="ARBA" id="ARBA00022723"/>
    </source>
</evidence>
<keyword evidence="5 9" id="KW-0479">Metal-binding</keyword>
<evidence type="ECO:0000256" key="7">
    <source>
        <dbReference type="ARBA" id="ARBA00023211"/>
    </source>
</evidence>
<name>A0A1M7T3P9_9RHOB</name>
<proteinExistence type="inferred from homology"/>
<keyword evidence="6 9" id="KW-0324">Glycolysis</keyword>
<dbReference type="RefSeq" id="WP_072747060.1">
    <property type="nucleotide sequence ID" value="NZ_FOHL01000004.1"/>
</dbReference>
<evidence type="ECO:0000259" key="15">
    <source>
        <dbReference type="Pfam" id="PF06415"/>
    </source>
</evidence>
<feature type="domain" description="BPG-independent PGAM N-terminal" evidence="15">
    <location>
        <begin position="85"/>
        <end position="295"/>
    </location>
</feature>
<feature type="binding site" evidence="9 12">
    <location>
        <position position="193"/>
    </location>
    <ligand>
        <name>substrate</name>
    </ligand>
</feature>
<dbReference type="PANTHER" id="PTHR31637:SF0">
    <property type="entry name" value="2,3-BISPHOSPHOGLYCERATE-INDEPENDENT PHOSPHOGLYCERATE MUTASE"/>
    <property type="match status" value="1"/>
</dbReference>
<dbReference type="PANTHER" id="PTHR31637">
    <property type="entry name" value="2,3-BISPHOSPHOGLYCERATE-INDEPENDENT PHOSPHOGLYCERATE MUTASE"/>
    <property type="match status" value="1"/>
</dbReference>
<dbReference type="InterPro" id="IPR036646">
    <property type="entry name" value="PGAM_B_sf"/>
</dbReference>
<dbReference type="InterPro" id="IPR006124">
    <property type="entry name" value="Metalloenzyme"/>
</dbReference>
<feature type="binding site" evidence="9 12">
    <location>
        <position position="334"/>
    </location>
    <ligand>
        <name>substrate</name>
    </ligand>
</feature>
<dbReference type="Gene3D" id="3.40.720.10">
    <property type="entry name" value="Alkaline Phosphatase, subunit A"/>
    <property type="match status" value="1"/>
</dbReference>
<dbReference type="GO" id="GO:0006096">
    <property type="term" value="P:glycolytic process"/>
    <property type="evidence" value="ECO:0007669"/>
    <property type="project" value="UniProtKB-UniRule"/>
</dbReference>
<accession>A0A1M7T3P9</accession>
<feature type="binding site" evidence="9 13">
    <location>
        <position position="443"/>
    </location>
    <ligand>
        <name>Mn(2+)</name>
        <dbReference type="ChEBI" id="CHEBI:29035"/>
        <label>2</label>
    </ligand>
</feature>
<keyword evidence="7 9" id="KW-0464">Manganese</keyword>
<dbReference type="InterPro" id="IPR017850">
    <property type="entry name" value="Alkaline_phosphatase_core_sf"/>
</dbReference>